<reference evidence="1 2" key="1">
    <citation type="submission" date="2019-06" db="EMBL/GenBank/DDBJ databases">
        <title>Genome of Methylobacterium sp. 17Sr1-39.</title>
        <authorList>
            <person name="Seo T."/>
        </authorList>
    </citation>
    <scope>NUCLEOTIDE SEQUENCE [LARGE SCALE GENOMIC DNA]</scope>
    <source>
        <strain evidence="1 2">17Sr1-39</strain>
    </source>
</reference>
<evidence type="ECO:0000313" key="1">
    <source>
        <dbReference type="EMBL" id="TNC07116.1"/>
    </source>
</evidence>
<keyword evidence="2" id="KW-1185">Reference proteome</keyword>
<comment type="caution">
    <text evidence="1">The sequence shown here is derived from an EMBL/GenBank/DDBJ whole genome shotgun (WGS) entry which is preliminary data.</text>
</comment>
<proteinExistence type="predicted"/>
<evidence type="ECO:0000313" key="2">
    <source>
        <dbReference type="Proteomes" id="UP000305267"/>
    </source>
</evidence>
<organism evidence="1 2">
    <name type="scientific">Methylobacterium terricola</name>
    <dbReference type="NCBI Taxonomy" id="2583531"/>
    <lineage>
        <taxon>Bacteria</taxon>
        <taxon>Pseudomonadati</taxon>
        <taxon>Pseudomonadota</taxon>
        <taxon>Alphaproteobacteria</taxon>
        <taxon>Hyphomicrobiales</taxon>
        <taxon>Methylobacteriaceae</taxon>
        <taxon>Methylobacterium</taxon>
    </lineage>
</organism>
<dbReference type="AlphaFoldDB" id="A0A5C4L6A8"/>
<accession>A0A5C4L6A8</accession>
<dbReference type="EMBL" id="VDDA01000042">
    <property type="protein sequence ID" value="TNC07116.1"/>
    <property type="molecule type" value="Genomic_DNA"/>
</dbReference>
<sequence>MYSFGSGVLIGTRTDVPNATPVNFGLVQEVSIDESASLKELYGQFQRPVAIARGTIKTTGKAKVARISGLAFASLYYGVTPVAGQVMTAFGEAATVPAAAPYTVTVANGANFVGDQGPIYALTGMPLTRVASAPAVGQYSLGAGGVYTFASADSGKPLLLNYTYTLAGSGQRFTVTNQLLGTTPTFAIQFYTTFQGQSVNVNYANCTASKLGFGTKLEDFTMPEFDFSMFADAAGNVATWSFGDAA</sequence>
<protein>
    <submittedName>
        <fullName evidence="1">Uncharacterized protein</fullName>
    </submittedName>
</protein>
<dbReference type="OrthoDB" id="6816093at2"/>
<name>A0A5C4L6A8_9HYPH</name>
<gene>
    <name evidence="1" type="ORF">FF100_33640</name>
</gene>
<dbReference type="Proteomes" id="UP000305267">
    <property type="component" value="Unassembled WGS sequence"/>
</dbReference>
<dbReference type="RefSeq" id="WP_139040372.1">
    <property type="nucleotide sequence ID" value="NZ_VDDA01000042.1"/>
</dbReference>